<feature type="transmembrane region" description="Helical" evidence="2">
    <location>
        <begin position="378"/>
        <end position="398"/>
    </location>
</feature>
<feature type="transmembrane region" description="Helical" evidence="2">
    <location>
        <begin position="125"/>
        <end position="144"/>
    </location>
</feature>
<evidence type="ECO:0000256" key="2">
    <source>
        <dbReference type="SAM" id="Phobius"/>
    </source>
</evidence>
<evidence type="ECO:0000256" key="1">
    <source>
        <dbReference type="SAM" id="MobiDB-lite"/>
    </source>
</evidence>
<protein>
    <recommendedName>
        <fullName evidence="5">Oligosaccharide repeat unit polymerase</fullName>
    </recommendedName>
</protein>
<feature type="transmembrane region" description="Helical" evidence="2">
    <location>
        <begin position="150"/>
        <end position="170"/>
    </location>
</feature>
<feature type="transmembrane region" description="Helical" evidence="2">
    <location>
        <begin position="404"/>
        <end position="424"/>
    </location>
</feature>
<feature type="region of interest" description="Disordered" evidence="1">
    <location>
        <begin position="455"/>
        <end position="492"/>
    </location>
</feature>
<proteinExistence type="predicted"/>
<keyword evidence="2" id="KW-0472">Membrane</keyword>
<dbReference type="EMBL" id="OBQI01000001">
    <property type="protein sequence ID" value="SOC47744.1"/>
    <property type="molecule type" value="Genomic_DNA"/>
</dbReference>
<feature type="transmembrane region" description="Helical" evidence="2">
    <location>
        <begin position="177"/>
        <end position="194"/>
    </location>
</feature>
<keyword evidence="2" id="KW-1133">Transmembrane helix</keyword>
<evidence type="ECO:0000313" key="3">
    <source>
        <dbReference type="EMBL" id="SOC47744.1"/>
    </source>
</evidence>
<sequence length="492" mass="52677">MASLVVVGAITATWFFTGLRPGGDDDLNVALGVVAVLYGTWAFLSHGHGRITALGLFNFAFALFVGVGGISEGLDPLARTSAGYVSAAITLALVVQLLVNQASWRKASSAEAETPGTPPIQGARLITRLGAAGIVAVFIAQRAGLPFADLGVVDAAVFASVTLFAAGLIFREDTELASRRVLYALGAFVLYATVFHQGTGRLRLVALACVLGLLLTARFPYRGIKWAAVAVTPLAVWWLAQDRLDYQESLNPGASEGRTGLESMLSPIRLFGQIIEAIDVSALTPSWGTTFLSVPFAVVPEQLQPDWVPPALGYQLVALVDAGRLGSGYSVVGTVYGEWYWNFGSLGLLLAVPVLSWLFIAVDSRFRRSLTDLASKPYALVSLVFWAMLAGGIADLAWSGTHTWAVRQLSRLPLLILLIAILWFTNRPVRQPQLWNRDPKLLPSALRDRLAGEAHADASCGRARVRRGHPRLSPADTPHPRPVASPAASPRS</sequence>
<accession>A0A285V0W4</accession>
<organism evidence="3 4">
    <name type="scientific">Blastococcus aggregatus</name>
    <dbReference type="NCBI Taxonomy" id="38502"/>
    <lineage>
        <taxon>Bacteria</taxon>
        <taxon>Bacillati</taxon>
        <taxon>Actinomycetota</taxon>
        <taxon>Actinomycetes</taxon>
        <taxon>Geodermatophilales</taxon>
        <taxon>Geodermatophilaceae</taxon>
        <taxon>Blastococcus</taxon>
    </lineage>
</organism>
<feature type="transmembrane region" description="Helical" evidence="2">
    <location>
        <begin position="339"/>
        <end position="362"/>
    </location>
</feature>
<reference evidence="4" key="1">
    <citation type="submission" date="2017-08" db="EMBL/GenBank/DDBJ databases">
        <authorList>
            <person name="Varghese N."/>
            <person name="Submissions S."/>
        </authorList>
    </citation>
    <scope>NUCLEOTIDE SEQUENCE [LARGE SCALE GENOMIC DNA]</scope>
    <source>
        <strain evidence="4">DSM 4725</strain>
    </source>
</reference>
<evidence type="ECO:0000313" key="4">
    <source>
        <dbReference type="Proteomes" id="UP000219435"/>
    </source>
</evidence>
<name>A0A285V0W4_9ACTN</name>
<feature type="transmembrane region" description="Helical" evidence="2">
    <location>
        <begin position="51"/>
        <end position="70"/>
    </location>
</feature>
<feature type="compositionally biased region" description="Low complexity" evidence="1">
    <location>
        <begin position="482"/>
        <end position="492"/>
    </location>
</feature>
<dbReference type="Proteomes" id="UP000219435">
    <property type="component" value="Unassembled WGS sequence"/>
</dbReference>
<feature type="transmembrane region" description="Helical" evidence="2">
    <location>
        <begin position="224"/>
        <end position="240"/>
    </location>
</feature>
<feature type="transmembrane region" description="Helical" evidence="2">
    <location>
        <begin position="82"/>
        <end position="99"/>
    </location>
</feature>
<feature type="transmembrane region" description="Helical" evidence="2">
    <location>
        <begin position="200"/>
        <end position="217"/>
    </location>
</feature>
<feature type="transmembrane region" description="Helical" evidence="2">
    <location>
        <begin position="27"/>
        <end position="44"/>
    </location>
</feature>
<dbReference type="AlphaFoldDB" id="A0A285V0W4"/>
<keyword evidence="2" id="KW-0812">Transmembrane</keyword>
<gene>
    <name evidence="3" type="ORF">SAMN05660748_1002</name>
</gene>
<keyword evidence="4" id="KW-1185">Reference proteome</keyword>
<evidence type="ECO:0008006" key="5">
    <source>
        <dbReference type="Google" id="ProtNLM"/>
    </source>
</evidence>